<evidence type="ECO:0000256" key="1">
    <source>
        <dbReference type="ARBA" id="ARBA00004651"/>
    </source>
</evidence>
<reference evidence="7 8" key="1">
    <citation type="journal article" date="2014" name="Int. J. Syst. Evol. Microbiol.">
        <title>Phylogenomics and the dynamic genome evolution of the genus Streptococcus.</title>
        <authorList>
            <consortium name="The Broad Institute Genome Sequencing Platform"/>
            <person name="Richards V.P."/>
            <person name="Palmer S.R."/>
            <person name="Pavinski Bitar P.D."/>
            <person name="Qin X."/>
            <person name="Weinstock G.M."/>
            <person name="Highlander S.K."/>
            <person name="Town C.D."/>
            <person name="Burne R.A."/>
            <person name="Stanhope M.J."/>
        </authorList>
    </citation>
    <scope>NUCLEOTIDE SEQUENCE [LARGE SCALE GENOMIC DNA]</scope>
    <source>
        <strain evidence="7 8">NCTC 11558</strain>
    </source>
</reference>
<gene>
    <name evidence="7" type="ORF">STRMA_0186</name>
</gene>
<accession>G5JYC5</accession>
<feature type="transmembrane region" description="Helical" evidence="6">
    <location>
        <begin position="203"/>
        <end position="221"/>
    </location>
</feature>
<feature type="transmembrane region" description="Helical" evidence="6">
    <location>
        <begin position="502"/>
        <end position="523"/>
    </location>
</feature>
<dbReference type="PANTHER" id="PTHR30250:SF21">
    <property type="entry name" value="LIPID II FLIPPASE MURJ"/>
    <property type="match status" value="1"/>
</dbReference>
<evidence type="ECO:0000256" key="4">
    <source>
        <dbReference type="ARBA" id="ARBA00022989"/>
    </source>
</evidence>
<feature type="transmembrane region" description="Helical" evidence="6">
    <location>
        <begin position="469"/>
        <end position="490"/>
    </location>
</feature>
<feature type="transmembrane region" description="Helical" evidence="6">
    <location>
        <begin position="375"/>
        <end position="398"/>
    </location>
</feature>
<feature type="transmembrane region" description="Helical" evidence="6">
    <location>
        <begin position="252"/>
        <end position="268"/>
    </location>
</feature>
<comment type="subcellular location">
    <subcellularLocation>
        <location evidence="1">Cell membrane</location>
        <topology evidence="1">Multi-pass membrane protein</topology>
    </subcellularLocation>
</comment>
<feature type="transmembrane region" description="Helical" evidence="6">
    <location>
        <begin position="20"/>
        <end position="40"/>
    </location>
</feature>
<evidence type="ECO:0000313" key="8">
    <source>
        <dbReference type="Proteomes" id="UP000003573"/>
    </source>
</evidence>
<evidence type="ECO:0000256" key="3">
    <source>
        <dbReference type="ARBA" id="ARBA00022692"/>
    </source>
</evidence>
<feature type="transmembrane region" description="Helical" evidence="6">
    <location>
        <begin position="134"/>
        <end position="151"/>
    </location>
</feature>
<evidence type="ECO:0000313" key="7">
    <source>
        <dbReference type="EMBL" id="EHJ53082.1"/>
    </source>
</evidence>
<dbReference type="Pfam" id="PF01943">
    <property type="entry name" value="Polysacc_synt"/>
    <property type="match status" value="1"/>
</dbReference>
<keyword evidence="3 6" id="KW-0812">Transmembrane</keyword>
<feature type="transmembrane region" description="Helical" evidence="6">
    <location>
        <begin position="99"/>
        <end position="122"/>
    </location>
</feature>
<dbReference type="Proteomes" id="UP000003573">
    <property type="component" value="Unassembled WGS sequence"/>
</dbReference>
<feature type="transmembrane region" description="Helical" evidence="6">
    <location>
        <begin position="60"/>
        <end position="78"/>
    </location>
</feature>
<dbReference type="CDD" id="cd13124">
    <property type="entry name" value="MATE_SpoVB_like"/>
    <property type="match status" value="1"/>
</dbReference>
<evidence type="ECO:0000256" key="5">
    <source>
        <dbReference type="ARBA" id="ARBA00023136"/>
    </source>
</evidence>
<dbReference type="PANTHER" id="PTHR30250">
    <property type="entry name" value="PST FAMILY PREDICTED COLANIC ACID TRANSPORTER"/>
    <property type="match status" value="1"/>
</dbReference>
<sequence length="544" mass="60245">MSDKQTKMTQQEQMVRGTAWLTAGNFISRLLGAVYIIPWYAWMGRFAPEANALFGMGYEIYALFLLISTVGIPVAVAKQVSKYNTLGDPKKSSYLVRKILHFMAVLGAVFAAVMYLGSPVFATMSRGGKELVPVLRSLTLAVLVFPSMSVLRGFFQGFNNLKPYAMSQIAEQVVRVIWMLLTAFFIMKLGSKDYVEAVTQSTFAAFIGMFAGIAVLIFFLWKNNLLDALFGKKPENVDIDTKDLLIETVKEAIPFIITGSAIQVFKLIDQFTFGNSMAMFTDYSNRELKVLFAYFSTNPGKVTMILIAVATAIAGVGIPLLTENFVKKDKKAAARLVVNNLQMLLLFMIPAVVGSVILARPLYTIFYGLPQGQALGLFIASLLQTIILAIYTVLAPMLQALFENRKAIRYFVYGVIAKFILQTPFIYFFHAYGPILSTTIALLIPIVLMYFQIQKITGFNRLAVRRTSLLVIILTAIMAFLVAAAAWLLGFVLTDTGRVASLIYIVIVGAIGVSVYGILALVTRLLDKMLGSRAEALRRRLHLN</sequence>
<dbReference type="AlphaFoldDB" id="G5JYC5"/>
<dbReference type="InterPro" id="IPR002797">
    <property type="entry name" value="Polysacc_synth"/>
</dbReference>
<dbReference type="GO" id="GO:0005886">
    <property type="term" value="C:plasma membrane"/>
    <property type="evidence" value="ECO:0007669"/>
    <property type="project" value="UniProtKB-SubCell"/>
</dbReference>
<dbReference type="EMBL" id="AEUW02000001">
    <property type="protein sequence ID" value="EHJ53082.1"/>
    <property type="molecule type" value="Genomic_DNA"/>
</dbReference>
<dbReference type="STRING" id="764298.STRMA_0186"/>
<feature type="transmembrane region" description="Helical" evidence="6">
    <location>
        <begin position="302"/>
        <end position="322"/>
    </location>
</feature>
<proteinExistence type="predicted"/>
<keyword evidence="2" id="KW-1003">Cell membrane</keyword>
<evidence type="ECO:0000256" key="6">
    <source>
        <dbReference type="SAM" id="Phobius"/>
    </source>
</evidence>
<keyword evidence="5 6" id="KW-0472">Membrane</keyword>
<keyword evidence="4 6" id="KW-1133">Transmembrane helix</keyword>
<dbReference type="PIRSF" id="PIRSF038958">
    <property type="entry name" value="PG_synth_SpoVB"/>
    <property type="match status" value="1"/>
</dbReference>
<dbReference type="eggNOG" id="COG2244">
    <property type="taxonomic scope" value="Bacteria"/>
</dbReference>
<feature type="transmembrane region" description="Helical" evidence="6">
    <location>
        <begin position="172"/>
        <end position="191"/>
    </location>
</feature>
<dbReference type="InterPro" id="IPR024923">
    <property type="entry name" value="PG_synth_SpoVB"/>
</dbReference>
<protein>
    <submittedName>
        <fullName evidence="7">Polysaccharide biosynthesis protein</fullName>
    </submittedName>
</protein>
<feature type="transmembrane region" description="Helical" evidence="6">
    <location>
        <begin position="435"/>
        <end position="453"/>
    </location>
</feature>
<feature type="transmembrane region" description="Helical" evidence="6">
    <location>
        <begin position="410"/>
        <end position="429"/>
    </location>
</feature>
<feature type="transmembrane region" description="Helical" evidence="6">
    <location>
        <begin position="343"/>
        <end position="363"/>
    </location>
</feature>
<dbReference type="RefSeq" id="WP_003081892.1">
    <property type="nucleotide sequence ID" value="NZ_AEUW02000001.1"/>
</dbReference>
<evidence type="ECO:0000256" key="2">
    <source>
        <dbReference type="ARBA" id="ARBA00022475"/>
    </source>
</evidence>
<dbReference type="InterPro" id="IPR050833">
    <property type="entry name" value="Poly_Biosynth_Transport"/>
</dbReference>
<keyword evidence="8" id="KW-1185">Reference proteome</keyword>
<organism evidence="7 8">
    <name type="scientific">Streptococcus macacae NCTC 11558</name>
    <dbReference type="NCBI Taxonomy" id="764298"/>
    <lineage>
        <taxon>Bacteria</taxon>
        <taxon>Bacillati</taxon>
        <taxon>Bacillota</taxon>
        <taxon>Bacilli</taxon>
        <taxon>Lactobacillales</taxon>
        <taxon>Streptococcaceae</taxon>
        <taxon>Streptococcus</taxon>
    </lineage>
</organism>
<name>G5JYC5_9STRE</name>
<comment type="caution">
    <text evidence="7">The sequence shown here is derived from an EMBL/GenBank/DDBJ whole genome shotgun (WGS) entry which is preliminary data.</text>
</comment>